<evidence type="ECO:0000313" key="1">
    <source>
        <dbReference type="EMBL" id="NJC58557.1"/>
    </source>
</evidence>
<dbReference type="Pfam" id="PF09952">
    <property type="entry name" value="AbiEi_2"/>
    <property type="match status" value="1"/>
</dbReference>
<dbReference type="Proteomes" id="UP000576792">
    <property type="component" value="Unassembled WGS sequence"/>
</dbReference>
<dbReference type="EMBL" id="JAATJN010000001">
    <property type="protein sequence ID" value="NJC58557.1"/>
    <property type="molecule type" value="Genomic_DNA"/>
</dbReference>
<dbReference type="RefSeq" id="WP_167952394.1">
    <property type="nucleotide sequence ID" value="NZ_BAAAPQ010000038.1"/>
</dbReference>
<evidence type="ECO:0008006" key="3">
    <source>
        <dbReference type="Google" id="ProtNLM"/>
    </source>
</evidence>
<dbReference type="InterPro" id="IPR019238">
    <property type="entry name" value="AbiEi_2"/>
</dbReference>
<dbReference type="AlphaFoldDB" id="A0A846SCU1"/>
<protein>
    <recommendedName>
        <fullName evidence="3">Transcriptional regulator, AbiEi antitoxin, Type IV TA system</fullName>
    </recommendedName>
</protein>
<reference evidence="1 2" key="1">
    <citation type="submission" date="2020-03" db="EMBL/GenBank/DDBJ databases">
        <title>Sequencing the genomes of 1000 actinobacteria strains.</title>
        <authorList>
            <person name="Klenk H.-P."/>
        </authorList>
    </citation>
    <scope>NUCLEOTIDE SEQUENCE [LARGE SCALE GENOMIC DNA]</scope>
    <source>
        <strain evidence="1 2">DSM 18964</strain>
    </source>
</reference>
<gene>
    <name evidence="1" type="ORF">BKA07_003592</name>
</gene>
<organism evidence="1 2">
    <name type="scientific">Brevibacterium marinum</name>
    <dbReference type="NCBI Taxonomy" id="418643"/>
    <lineage>
        <taxon>Bacteria</taxon>
        <taxon>Bacillati</taxon>
        <taxon>Actinomycetota</taxon>
        <taxon>Actinomycetes</taxon>
        <taxon>Micrococcales</taxon>
        <taxon>Brevibacteriaceae</taxon>
        <taxon>Brevibacterium</taxon>
    </lineage>
</organism>
<proteinExistence type="predicted"/>
<keyword evidence="2" id="KW-1185">Reference proteome</keyword>
<evidence type="ECO:0000313" key="2">
    <source>
        <dbReference type="Proteomes" id="UP000576792"/>
    </source>
</evidence>
<accession>A0A846SCU1</accession>
<name>A0A846SCU1_9MICO</name>
<sequence length="341" mass="37581">MSRIEHQPRPTPTFIERAVNHLVELGLSASWTSHVDEYERVISGVLEIGNGQARHEFPAVASPTPTRADVALLPHDRKTILISDRVSSARAQQLDDRGWGGYVDSAGNASLRADGLIIEIAGKRNSDATAPVATAAPFTRAGLPVTFALLSVNEFFGSTPSQRSLATISGASLGTVNRVIRALRERTPPMLQGRDNQLLRTSALAQEWISAYTAMQPRFWPEERFTSEIWTSPAEVLEATLPPHALLSSEAAAARLGVPIRPESVLMHFDGDARARRELIRQGRLRKADDGMIRIRPALWTTPPVPPEDGTVPRLLIRADLLLEDDPRLDEIRSEYFGDDR</sequence>
<comment type="caution">
    <text evidence="1">The sequence shown here is derived from an EMBL/GenBank/DDBJ whole genome shotgun (WGS) entry which is preliminary data.</text>
</comment>